<reference evidence="1 2" key="1">
    <citation type="submission" date="2014-04" db="EMBL/GenBank/DDBJ databases">
        <title>Evolutionary Origins and Diversification of the Mycorrhizal Mutualists.</title>
        <authorList>
            <consortium name="DOE Joint Genome Institute"/>
            <consortium name="Mycorrhizal Genomics Consortium"/>
            <person name="Kohler A."/>
            <person name="Kuo A."/>
            <person name="Nagy L.G."/>
            <person name="Floudas D."/>
            <person name="Copeland A."/>
            <person name="Barry K.W."/>
            <person name="Cichocki N."/>
            <person name="Veneault-Fourrey C."/>
            <person name="LaButti K."/>
            <person name="Lindquist E.A."/>
            <person name="Lipzen A."/>
            <person name="Lundell T."/>
            <person name="Morin E."/>
            <person name="Murat C."/>
            <person name="Riley R."/>
            <person name="Ohm R."/>
            <person name="Sun H."/>
            <person name="Tunlid A."/>
            <person name="Henrissat B."/>
            <person name="Grigoriev I.V."/>
            <person name="Hibbett D.S."/>
            <person name="Martin F."/>
        </authorList>
    </citation>
    <scope>NUCLEOTIDE SEQUENCE [LARGE SCALE GENOMIC DNA]</scope>
    <source>
        <strain evidence="1 2">Koide BX008</strain>
    </source>
</reference>
<dbReference type="AlphaFoldDB" id="A0A0C2RVJ3"/>
<dbReference type="Proteomes" id="UP000054549">
    <property type="component" value="Unassembled WGS sequence"/>
</dbReference>
<accession>A0A0C2RVJ3</accession>
<dbReference type="EMBL" id="KN818852">
    <property type="protein sequence ID" value="KIL54260.1"/>
    <property type="molecule type" value="Genomic_DNA"/>
</dbReference>
<proteinExistence type="predicted"/>
<dbReference type="HOGENOM" id="CLU_2903738_0_0_1"/>
<sequence>MTMSLDQTKIKRNQQVLDKLREEFQANPTNNNDQELLIRYLQATEEDDLWIRAKTSIKDRTP</sequence>
<evidence type="ECO:0000313" key="1">
    <source>
        <dbReference type="EMBL" id="KIL54260.1"/>
    </source>
</evidence>
<keyword evidence="2" id="KW-1185">Reference proteome</keyword>
<protein>
    <submittedName>
        <fullName evidence="1">Uncharacterized protein</fullName>
    </submittedName>
</protein>
<name>A0A0C2RVJ3_AMAMK</name>
<organism evidence="1 2">
    <name type="scientific">Amanita muscaria (strain Koide BX008)</name>
    <dbReference type="NCBI Taxonomy" id="946122"/>
    <lineage>
        <taxon>Eukaryota</taxon>
        <taxon>Fungi</taxon>
        <taxon>Dikarya</taxon>
        <taxon>Basidiomycota</taxon>
        <taxon>Agaricomycotina</taxon>
        <taxon>Agaricomycetes</taxon>
        <taxon>Agaricomycetidae</taxon>
        <taxon>Agaricales</taxon>
        <taxon>Pluteineae</taxon>
        <taxon>Amanitaceae</taxon>
        <taxon>Amanita</taxon>
    </lineage>
</organism>
<dbReference type="InParanoid" id="A0A0C2RVJ3"/>
<evidence type="ECO:0000313" key="2">
    <source>
        <dbReference type="Proteomes" id="UP000054549"/>
    </source>
</evidence>
<gene>
    <name evidence="1" type="ORF">M378DRAFT_19079</name>
</gene>